<dbReference type="Proteomes" id="UP000283269">
    <property type="component" value="Unassembled WGS sequence"/>
</dbReference>
<accession>A0A409X4E8</accession>
<reference evidence="1 2" key="1">
    <citation type="journal article" date="2018" name="Evol. Lett.">
        <title>Horizontal gene cluster transfer increased hallucinogenic mushroom diversity.</title>
        <authorList>
            <person name="Reynolds H.T."/>
            <person name="Vijayakumar V."/>
            <person name="Gluck-Thaler E."/>
            <person name="Korotkin H.B."/>
            <person name="Matheny P.B."/>
            <person name="Slot J.C."/>
        </authorList>
    </citation>
    <scope>NUCLEOTIDE SEQUENCE [LARGE SCALE GENOMIC DNA]</scope>
    <source>
        <strain evidence="1 2">2631</strain>
    </source>
</reference>
<evidence type="ECO:0000313" key="2">
    <source>
        <dbReference type="Proteomes" id="UP000283269"/>
    </source>
</evidence>
<sequence>WLPNIQQDPAPHDGPIQHDRQNKHYFSPNQIYCIETLCAPYDTVITKFARSESPTKTIKFLNNVYPAKESQSAYVYIKKACTVLKHIVTRGVYKDWFQTSLFFVDLYHYINHKATDNIYHTRCSSTPSDGSTPNLVITATDKNGKSCFQCAFNTQINIFISLISFLLKY</sequence>
<evidence type="ECO:0000313" key="1">
    <source>
        <dbReference type="EMBL" id="PPQ85622.1"/>
    </source>
</evidence>
<proteinExistence type="predicted"/>
<protein>
    <submittedName>
        <fullName evidence="1">Uncharacterized protein</fullName>
    </submittedName>
</protein>
<comment type="caution">
    <text evidence="1">The sequence shown here is derived from an EMBL/GenBank/DDBJ whole genome shotgun (WGS) entry which is preliminary data.</text>
</comment>
<organism evidence="1 2">
    <name type="scientific">Psilocybe cyanescens</name>
    <dbReference type="NCBI Taxonomy" id="93625"/>
    <lineage>
        <taxon>Eukaryota</taxon>
        <taxon>Fungi</taxon>
        <taxon>Dikarya</taxon>
        <taxon>Basidiomycota</taxon>
        <taxon>Agaricomycotina</taxon>
        <taxon>Agaricomycetes</taxon>
        <taxon>Agaricomycetidae</taxon>
        <taxon>Agaricales</taxon>
        <taxon>Agaricineae</taxon>
        <taxon>Strophariaceae</taxon>
        <taxon>Psilocybe</taxon>
    </lineage>
</organism>
<name>A0A409X4E8_PSICY</name>
<dbReference type="OrthoDB" id="2527272at2759"/>
<keyword evidence="2" id="KW-1185">Reference proteome</keyword>
<dbReference type="EMBL" id="NHYD01002669">
    <property type="protein sequence ID" value="PPQ85622.1"/>
    <property type="molecule type" value="Genomic_DNA"/>
</dbReference>
<dbReference type="AlphaFoldDB" id="A0A409X4E8"/>
<feature type="non-terminal residue" evidence="1">
    <location>
        <position position="1"/>
    </location>
</feature>
<dbReference type="InParanoid" id="A0A409X4E8"/>
<gene>
    <name evidence="1" type="ORF">CVT25_012514</name>
</gene>